<dbReference type="EMBL" id="BRXU01000002">
    <property type="protein sequence ID" value="GLC49153.1"/>
    <property type="molecule type" value="Genomic_DNA"/>
</dbReference>
<dbReference type="OrthoDB" id="432299at2759"/>
<keyword evidence="3" id="KW-0408">Iron</keyword>
<feature type="region of interest" description="Disordered" evidence="4">
    <location>
        <begin position="1"/>
        <end position="51"/>
    </location>
</feature>
<keyword evidence="2" id="KW-0479">Metal-binding</keyword>
<sequence length="166" mass="17908">MTDSNEDAFSFPVLSQPSEAPKKLPLTAFSTVTDRSGDSADKPTPSVPLYEKPARSKVPLEKGYTQVDWLRLSKSGTDLNGLDGRPLRRDITLAEVAGHASPDDAWMALRGKVYNIGPYARFHPGGAAILLKAAGKDGTALFAKYHPWVNADALLEKCLIGTLAQE</sequence>
<dbReference type="SUPFAM" id="SSF55856">
    <property type="entry name" value="Cytochrome b5-like heme/steroid binding domain"/>
    <property type="match status" value="1"/>
</dbReference>
<dbReference type="Pfam" id="PF00173">
    <property type="entry name" value="Cyt-b5"/>
    <property type="match status" value="1"/>
</dbReference>
<comment type="caution">
    <text evidence="6">The sequence shown here is derived from an EMBL/GenBank/DDBJ whole genome shotgun (WGS) entry which is preliminary data.</text>
</comment>
<evidence type="ECO:0000256" key="2">
    <source>
        <dbReference type="ARBA" id="ARBA00022723"/>
    </source>
</evidence>
<dbReference type="AlphaFoldDB" id="A0A9W6EXP7"/>
<dbReference type="GO" id="GO:0004128">
    <property type="term" value="F:cytochrome-b5 reductase activity, acting on NAD(P)H"/>
    <property type="evidence" value="ECO:0007669"/>
    <property type="project" value="TreeGrafter"/>
</dbReference>
<dbReference type="SMART" id="SM01117">
    <property type="entry name" value="Cyt-b5"/>
    <property type="match status" value="1"/>
</dbReference>
<dbReference type="InterPro" id="IPR051872">
    <property type="entry name" value="Cytochrome_b5/Flavoprotein_Rdt"/>
</dbReference>
<dbReference type="PROSITE" id="PS50255">
    <property type="entry name" value="CYTOCHROME_B5_2"/>
    <property type="match status" value="1"/>
</dbReference>
<accession>A0A9W6EXP7</accession>
<reference evidence="6 7" key="1">
    <citation type="journal article" date="2023" name="Commun. Biol.">
        <title>Reorganization of the ancestral sex-determining regions during the evolution of trioecy in Pleodorina starrii.</title>
        <authorList>
            <person name="Takahashi K."/>
            <person name="Suzuki S."/>
            <person name="Kawai-Toyooka H."/>
            <person name="Yamamoto K."/>
            <person name="Hamaji T."/>
            <person name="Ootsuki R."/>
            <person name="Yamaguchi H."/>
            <person name="Kawachi M."/>
            <person name="Higashiyama T."/>
            <person name="Nozaki H."/>
        </authorList>
    </citation>
    <scope>NUCLEOTIDE SEQUENCE [LARGE SCALE GENOMIC DNA]</scope>
    <source>
        <strain evidence="6 7">NIES-4479</strain>
    </source>
</reference>
<gene>
    <name evidence="6" type="primary">PLEST004387</name>
    <name evidence="6" type="ORF">PLESTB_000188000</name>
</gene>
<dbReference type="GO" id="GO:0046872">
    <property type="term" value="F:metal ion binding"/>
    <property type="evidence" value="ECO:0007669"/>
    <property type="project" value="UniProtKB-KW"/>
</dbReference>
<evidence type="ECO:0000256" key="3">
    <source>
        <dbReference type="ARBA" id="ARBA00023004"/>
    </source>
</evidence>
<dbReference type="PANTHER" id="PTHR46237:SF1">
    <property type="entry name" value="CYTOCHROME B5 REDUCTASE 4"/>
    <property type="match status" value="1"/>
</dbReference>
<dbReference type="GO" id="GO:0020037">
    <property type="term" value="F:heme binding"/>
    <property type="evidence" value="ECO:0007669"/>
    <property type="project" value="TreeGrafter"/>
</dbReference>
<evidence type="ECO:0000259" key="5">
    <source>
        <dbReference type="PROSITE" id="PS50255"/>
    </source>
</evidence>
<evidence type="ECO:0000256" key="1">
    <source>
        <dbReference type="ARBA" id="ARBA00022617"/>
    </source>
</evidence>
<keyword evidence="7" id="KW-1185">Reference proteome</keyword>
<dbReference type="FunFam" id="3.10.120.10:FF:000001">
    <property type="entry name" value="Cytochrome b5 reductase 4"/>
    <property type="match status" value="1"/>
</dbReference>
<feature type="domain" description="Cytochrome b5 heme-binding" evidence="5">
    <location>
        <begin position="88"/>
        <end position="164"/>
    </location>
</feature>
<evidence type="ECO:0000313" key="7">
    <source>
        <dbReference type="Proteomes" id="UP001165080"/>
    </source>
</evidence>
<evidence type="ECO:0000313" key="6">
    <source>
        <dbReference type="EMBL" id="GLC49153.1"/>
    </source>
</evidence>
<dbReference type="InterPro" id="IPR001199">
    <property type="entry name" value="Cyt_B5-like_heme/steroid-bd"/>
</dbReference>
<name>A0A9W6EXP7_9CHLO</name>
<protein>
    <recommendedName>
        <fullName evidence="5">Cytochrome b5 heme-binding domain-containing protein</fullName>
    </recommendedName>
</protein>
<dbReference type="InterPro" id="IPR036400">
    <property type="entry name" value="Cyt_B5-like_heme/steroid_sf"/>
</dbReference>
<dbReference type="PANTHER" id="PTHR46237">
    <property type="entry name" value="CYTOCHROME B5 REDUCTASE 4 FAMILY MEMBER"/>
    <property type="match status" value="1"/>
</dbReference>
<organism evidence="6 7">
    <name type="scientific">Pleodorina starrii</name>
    <dbReference type="NCBI Taxonomy" id="330485"/>
    <lineage>
        <taxon>Eukaryota</taxon>
        <taxon>Viridiplantae</taxon>
        <taxon>Chlorophyta</taxon>
        <taxon>core chlorophytes</taxon>
        <taxon>Chlorophyceae</taxon>
        <taxon>CS clade</taxon>
        <taxon>Chlamydomonadales</taxon>
        <taxon>Volvocaceae</taxon>
        <taxon>Pleodorina</taxon>
    </lineage>
</organism>
<dbReference type="GO" id="GO:0005737">
    <property type="term" value="C:cytoplasm"/>
    <property type="evidence" value="ECO:0007669"/>
    <property type="project" value="TreeGrafter"/>
</dbReference>
<keyword evidence="1" id="KW-0349">Heme</keyword>
<dbReference type="Proteomes" id="UP001165080">
    <property type="component" value="Unassembled WGS sequence"/>
</dbReference>
<dbReference type="Gene3D" id="3.10.120.10">
    <property type="entry name" value="Cytochrome b5-like heme/steroid binding domain"/>
    <property type="match status" value="1"/>
</dbReference>
<proteinExistence type="predicted"/>
<dbReference type="PRINTS" id="PR00363">
    <property type="entry name" value="CYTOCHROMEB5"/>
</dbReference>
<evidence type="ECO:0000256" key="4">
    <source>
        <dbReference type="SAM" id="MobiDB-lite"/>
    </source>
</evidence>